<accession>A0A2I0VV81</accession>
<comment type="similarity">
    <text evidence="2">Belongs to the bHLH protein family.</text>
</comment>
<evidence type="ECO:0000256" key="3">
    <source>
        <dbReference type="ARBA" id="ARBA00023015"/>
    </source>
</evidence>
<reference evidence="7 8" key="1">
    <citation type="journal article" date="2016" name="Sci. Rep.">
        <title>The Dendrobium catenatum Lindl. genome sequence provides insights into polysaccharide synthase, floral development and adaptive evolution.</title>
        <authorList>
            <person name="Zhang G.Q."/>
            <person name="Xu Q."/>
            <person name="Bian C."/>
            <person name="Tsai W.C."/>
            <person name="Yeh C.M."/>
            <person name="Liu K.W."/>
            <person name="Yoshida K."/>
            <person name="Zhang L.S."/>
            <person name="Chang S.B."/>
            <person name="Chen F."/>
            <person name="Shi Y."/>
            <person name="Su Y.Y."/>
            <person name="Zhang Y.Q."/>
            <person name="Chen L.J."/>
            <person name="Yin Y."/>
            <person name="Lin M."/>
            <person name="Huang H."/>
            <person name="Deng H."/>
            <person name="Wang Z.W."/>
            <person name="Zhu S.L."/>
            <person name="Zhao X."/>
            <person name="Deng C."/>
            <person name="Niu S.C."/>
            <person name="Huang J."/>
            <person name="Wang M."/>
            <person name="Liu G.H."/>
            <person name="Yang H.J."/>
            <person name="Xiao X.J."/>
            <person name="Hsiao Y.Y."/>
            <person name="Wu W.L."/>
            <person name="Chen Y.Y."/>
            <person name="Mitsuda N."/>
            <person name="Ohme-Takagi M."/>
            <person name="Luo Y.B."/>
            <person name="Van de Peer Y."/>
            <person name="Liu Z.J."/>
        </authorList>
    </citation>
    <scope>NUCLEOTIDE SEQUENCE [LARGE SCALE GENOMIC DNA]</scope>
    <source>
        <tissue evidence="7">The whole plant</tissue>
    </source>
</reference>
<dbReference type="GO" id="GO:0003700">
    <property type="term" value="F:DNA-binding transcription factor activity"/>
    <property type="evidence" value="ECO:0007669"/>
    <property type="project" value="TreeGrafter"/>
</dbReference>
<evidence type="ECO:0000313" key="7">
    <source>
        <dbReference type="EMBL" id="PKU67319.1"/>
    </source>
</evidence>
<evidence type="ECO:0000256" key="2">
    <source>
        <dbReference type="ARBA" id="ARBA00005510"/>
    </source>
</evidence>
<keyword evidence="5" id="KW-0539">Nucleus</keyword>
<dbReference type="InterPro" id="IPR036638">
    <property type="entry name" value="HLH_DNA-bd_sf"/>
</dbReference>
<dbReference type="PANTHER" id="PTHR31945:SF68">
    <property type="entry name" value="TRANSCRIPTION FACTOR UDT1"/>
    <property type="match status" value="1"/>
</dbReference>
<dbReference type="SUPFAM" id="SSF47459">
    <property type="entry name" value="HLH, helix-loop-helix DNA-binding domain"/>
    <property type="match status" value="1"/>
</dbReference>
<dbReference type="GO" id="GO:0046983">
    <property type="term" value="F:protein dimerization activity"/>
    <property type="evidence" value="ECO:0007669"/>
    <property type="project" value="InterPro"/>
</dbReference>
<dbReference type="InterPro" id="IPR011598">
    <property type="entry name" value="bHLH_dom"/>
</dbReference>
<dbReference type="PANTHER" id="PTHR31945">
    <property type="entry name" value="TRANSCRIPTION FACTOR SCREAM2-RELATED"/>
    <property type="match status" value="1"/>
</dbReference>
<keyword evidence="4" id="KW-0804">Transcription</keyword>
<dbReference type="SMART" id="SM00353">
    <property type="entry name" value="HLH"/>
    <property type="match status" value="1"/>
</dbReference>
<keyword evidence="3" id="KW-0805">Transcription regulation</keyword>
<protein>
    <submittedName>
        <fullName evidence="7">Transcription factor ABORTED MICROSPORES</fullName>
    </submittedName>
</protein>
<name>A0A2I0VV81_9ASPA</name>
<comment type="subcellular location">
    <subcellularLocation>
        <location evidence="1">Nucleus</location>
    </subcellularLocation>
</comment>
<dbReference type="Gene3D" id="4.10.280.10">
    <property type="entry name" value="Helix-loop-helix DNA-binding domain"/>
    <property type="match status" value="1"/>
</dbReference>
<dbReference type="GO" id="GO:0005634">
    <property type="term" value="C:nucleus"/>
    <property type="evidence" value="ECO:0007669"/>
    <property type="project" value="UniProtKB-SubCell"/>
</dbReference>
<evidence type="ECO:0000256" key="4">
    <source>
        <dbReference type="ARBA" id="ARBA00023163"/>
    </source>
</evidence>
<dbReference type="GO" id="GO:0043565">
    <property type="term" value="F:sequence-specific DNA binding"/>
    <property type="evidence" value="ECO:0007669"/>
    <property type="project" value="TreeGrafter"/>
</dbReference>
<dbReference type="EMBL" id="KZ503207">
    <property type="protein sequence ID" value="PKU67319.1"/>
    <property type="molecule type" value="Genomic_DNA"/>
</dbReference>
<evidence type="ECO:0000259" key="6">
    <source>
        <dbReference type="PROSITE" id="PS50888"/>
    </source>
</evidence>
<dbReference type="PROSITE" id="PS50888">
    <property type="entry name" value="BHLH"/>
    <property type="match status" value="1"/>
</dbReference>
<dbReference type="Pfam" id="PF00010">
    <property type="entry name" value="HLH"/>
    <property type="match status" value="1"/>
</dbReference>
<evidence type="ECO:0000256" key="1">
    <source>
        <dbReference type="ARBA" id="ARBA00004123"/>
    </source>
</evidence>
<evidence type="ECO:0000313" key="8">
    <source>
        <dbReference type="Proteomes" id="UP000233837"/>
    </source>
</evidence>
<feature type="domain" description="BHLH" evidence="6">
    <location>
        <begin position="39"/>
        <end position="88"/>
    </location>
</feature>
<sequence>MPRRPREFSIETDTMDFIDSVLEGLDGFNDFPDPTVEPKFKSKNLDAERRRRTKLNQQLFSLRALVPNITKMSKESTLTDAIDYIKHLQKQIVDLQIELSTVGTEGGEKQGSSSSTATKASQDTVRFQGMLELSPMGQNKFYLKVTSEKRNNGFTKLLEDISQLGLEVNEVSSVSFSGISHGVLCLEVSRCALVRVEKSSKPLMVLDGERKWHFAHFFLFFFSFDFLAAEQG</sequence>
<dbReference type="InterPro" id="IPR051358">
    <property type="entry name" value="TF_AMS/ICE1/BHLH6-like"/>
</dbReference>
<dbReference type="Proteomes" id="UP000233837">
    <property type="component" value="Unassembled WGS sequence"/>
</dbReference>
<proteinExistence type="inferred from homology"/>
<gene>
    <name evidence="7" type="primary">AMS</name>
    <name evidence="7" type="ORF">MA16_Dca022764</name>
</gene>
<organism evidence="7 8">
    <name type="scientific">Dendrobium catenatum</name>
    <dbReference type="NCBI Taxonomy" id="906689"/>
    <lineage>
        <taxon>Eukaryota</taxon>
        <taxon>Viridiplantae</taxon>
        <taxon>Streptophyta</taxon>
        <taxon>Embryophyta</taxon>
        <taxon>Tracheophyta</taxon>
        <taxon>Spermatophyta</taxon>
        <taxon>Magnoliopsida</taxon>
        <taxon>Liliopsida</taxon>
        <taxon>Asparagales</taxon>
        <taxon>Orchidaceae</taxon>
        <taxon>Epidendroideae</taxon>
        <taxon>Malaxideae</taxon>
        <taxon>Dendrobiinae</taxon>
        <taxon>Dendrobium</taxon>
    </lineage>
</organism>
<keyword evidence="8" id="KW-1185">Reference proteome</keyword>
<evidence type="ECO:0000256" key="5">
    <source>
        <dbReference type="ARBA" id="ARBA00023242"/>
    </source>
</evidence>
<reference evidence="7 8" key="2">
    <citation type="journal article" date="2017" name="Nature">
        <title>The Apostasia genome and the evolution of orchids.</title>
        <authorList>
            <person name="Zhang G.Q."/>
            <person name="Liu K.W."/>
            <person name="Li Z."/>
            <person name="Lohaus R."/>
            <person name="Hsiao Y.Y."/>
            <person name="Niu S.C."/>
            <person name="Wang J.Y."/>
            <person name="Lin Y.C."/>
            <person name="Xu Q."/>
            <person name="Chen L.J."/>
            <person name="Yoshida K."/>
            <person name="Fujiwara S."/>
            <person name="Wang Z.W."/>
            <person name="Zhang Y.Q."/>
            <person name="Mitsuda N."/>
            <person name="Wang M."/>
            <person name="Liu G.H."/>
            <person name="Pecoraro L."/>
            <person name="Huang H.X."/>
            <person name="Xiao X.J."/>
            <person name="Lin M."/>
            <person name="Wu X.Y."/>
            <person name="Wu W.L."/>
            <person name="Chen Y.Y."/>
            <person name="Chang S.B."/>
            <person name="Sakamoto S."/>
            <person name="Ohme-Takagi M."/>
            <person name="Yagi M."/>
            <person name="Zeng S.J."/>
            <person name="Shen C.Y."/>
            <person name="Yeh C.M."/>
            <person name="Luo Y.B."/>
            <person name="Tsai W.C."/>
            <person name="Van de Peer Y."/>
            <person name="Liu Z.J."/>
        </authorList>
    </citation>
    <scope>NUCLEOTIDE SEQUENCE [LARGE SCALE GENOMIC DNA]</scope>
    <source>
        <tissue evidence="7">The whole plant</tissue>
    </source>
</reference>
<dbReference type="AlphaFoldDB" id="A0A2I0VV81"/>